<evidence type="ECO:0000256" key="1">
    <source>
        <dbReference type="ARBA" id="ARBA00004141"/>
    </source>
</evidence>
<feature type="domain" description="Cation efflux protein cytoplasmic" evidence="11">
    <location>
        <begin position="229"/>
        <end position="299"/>
    </location>
</feature>
<dbReference type="InterPro" id="IPR036837">
    <property type="entry name" value="Cation_efflux_CTD_sf"/>
</dbReference>
<comment type="subcellular location">
    <subcellularLocation>
        <location evidence="1">Membrane</location>
        <topology evidence="1">Multi-pass membrane protein</topology>
    </subcellularLocation>
</comment>
<feature type="region of interest" description="Disordered" evidence="8">
    <location>
        <begin position="81"/>
        <end position="104"/>
    </location>
</feature>
<dbReference type="GO" id="GO:0016020">
    <property type="term" value="C:membrane"/>
    <property type="evidence" value="ECO:0007669"/>
    <property type="project" value="UniProtKB-SubCell"/>
</dbReference>
<dbReference type="InterPro" id="IPR027469">
    <property type="entry name" value="Cation_efflux_TMD_sf"/>
</dbReference>
<evidence type="ECO:0000259" key="11">
    <source>
        <dbReference type="Pfam" id="PF16916"/>
    </source>
</evidence>
<proteinExistence type="inferred from homology"/>
<keyword evidence="3" id="KW-0813">Transport</keyword>
<dbReference type="EMBL" id="JAIWYP010000001">
    <property type="protein sequence ID" value="KAH3886005.1"/>
    <property type="molecule type" value="Genomic_DNA"/>
</dbReference>
<keyword evidence="5" id="KW-0862">Zinc</keyword>
<dbReference type="GO" id="GO:0006882">
    <property type="term" value="P:intracellular zinc ion homeostasis"/>
    <property type="evidence" value="ECO:0007669"/>
    <property type="project" value="TreeGrafter"/>
</dbReference>
<dbReference type="SUPFAM" id="SSF161111">
    <property type="entry name" value="Cation efflux protein transmembrane domain-like"/>
    <property type="match status" value="1"/>
</dbReference>
<feature type="transmembrane region" description="Helical" evidence="9">
    <location>
        <begin position="52"/>
        <end position="73"/>
    </location>
</feature>
<dbReference type="InterPro" id="IPR027470">
    <property type="entry name" value="Cation_efflux_CTD"/>
</dbReference>
<dbReference type="Gene3D" id="1.20.1510.10">
    <property type="entry name" value="Cation efflux protein transmembrane domain"/>
    <property type="match status" value="1"/>
</dbReference>
<dbReference type="PANTHER" id="PTHR45820:SF4">
    <property type="entry name" value="ZINC TRANSPORTER 63C, ISOFORM F"/>
    <property type="match status" value="1"/>
</dbReference>
<dbReference type="SUPFAM" id="SSF160240">
    <property type="entry name" value="Cation efflux protein cytoplasmic domain-like"/>
    <property type="match status" value="1"/>
</dbReference>
<dbReference type="GO" id="GO:0005385">
    <property type="term" value="F:zinc ion transmembrane transporter activity"/>
    <property type="evidence" value="ECO:0007669"/>
    <property type="project" value="TreeGrafter"/>
</dbReference>
<evidence type="ECO:0000313" key="12">
    <source>
        <dbReference type="EMBL" id="KAH3886005.1"/>
    </source>
</evidence>
<dbReference type="GO" id="GO:0010312">
    <property type="term" value="P:detoxification of zinc ion"/>
    <property type="evidence" value="ECO:0007669"/>
    <property type="project" value="TreeGrafter"/>
</dbReference>
<dbReference type="Proteomes" id="UP000828390">
    <property type="component" value="Unassembled WGS sequence"/>
</dbReference>
<accession>A0A9D4S0K0</accession>
<keyword evidence="6 9" id="KW-1133">Transmembrane helix</keyword>
<dbReference type="PANTHER" id="PTHR45820">
    <property type="entry name" value="FI23527P1"/>
    <property type="match status" value="1"/>
</dbReference>
<reference evidence="12" key="2">
    <citation type="submission" date="2020-11" db="EMBL/GenBank/DDBJ databases">
        <authorList>
            <person name="McCartney M.A."/>
            <person name="Auch B."/>
            <person name="Kono T."/>
            <person name="Mallez S."/>
            <person name="Becker A."/>
            <person name="Gohl D.M."/>
            <person name="Silverstein K.A.T."/>
            <person name="Koren S."/>
            <person name="Bechman K.B."/>
            <person name="Herman A."/>
            <person name="Abrahante J.E."/>
            <person name="Garbe J."/>
        </authorList>
    </citation>
    <scope>NUCLEOTIDE SEQUENCE</scope>
    <source>
        <strain evidence="12">Duluth1</strain>
        <tissue evidence="12">Whole animal</tissue>
    </source>
</reference>
<comment type="caution">
    <text evidence="12">The sequence shown here is derived from an EMBL/GenBank/DDBJ whole genome shotgun (WGS) entry which is preliminary data.</text>
</comment>
<feature type="transmembrane region" description="Helical" evidence="9">
    <location>
        <begin position="162"/>
        <end position="187"/>
    </location>
</feature>
<evidence type="ECO:0000256" key="3">
    <source>
        <dbReference type="ARBA" id="ARBA00022448"/>
    </source>
</evidence>
<sequence>ISKWHTQKNTYGWARAEVLGALVNSVFLIALCFSILVEGLKRLVEVEKIENPTLLLIVGAAGLGVNLIGLALFCQHGGHGHSHGGGGHGHSHDGKKATPNHSNHSHDVMVKESQALVEIRRATNGTATHHDHHSESESDDTVVELDQDSSKMPSSSQMNMRAVFLHVLGDALGSVIVIISALVIKFVDQDWVYYIDPSMSLMLVAIILSTTIPLLKQSAMILLQTVPAHIRVKEIKEEIEQMEGIEAVHEFHIWQLTGNRVIASAHIQCHNLHEYMKIAEKIKKLFHNKGIHSTTIQPEFSENWDTADCALACGPEKNCYPDTCCPPLKKAAPPQTSISSSSQPTPAATLSDEQVVAASSHSTE</sequence>
<feature type="transmembrane region" description="Helical" evidence="9">
    <location>
        <begin position="21"/>
        <end position="40"/>
    </location>
</feature>
<feature type="domain" description="Cation efflux protein transmembrane" evidence="10">
    <location>
        <begin position="6"/>
        <end position="223"/>
    </location>
</feature>
<dbReference type="Pfam" id="PF16916">
    <property type="entry name" value="ZT_dimer"/>
    <property type="match status" value="1"/>
</dbReference>
<evidence type="ECO:0000256" key="5">
    <source>
        <dbReference type="ARBA" id="ARBA00022833"/>
    </source>
</evidence>
<evidence type="ECO:0000256" key="7">
    <source>
        <dbReference type="ARBA" id="ARBA00023136"/>
    </source>
</evidence>
<dbReference type="InterPro" id="IPR002524">
    <property type="entry name" value="Cation_efflux"/>
</dbReference>
<feature type="region of interest" description="Disordered" evidence="8">
    <location>
        <begin position="125"/>
        <end position="154"/>
    </location>
</feature>
<evidence type="ECO:0008006" key="14">
    <source>
        <dbReference type="Google" id="ProtNLM"/>
    </source>
</evidence>
<keyword evidence="4 9" id="KW-0812">Transmembrane</keyword>
<comment type="similarity">
    <text evidence="2">Belongs to the cation diffusion facilitator (CDF) transporter (TC 2.A.4) family. SLC30A subfamily.</text>
</comment>
<evidence type="ECO:0000256" key="9">
    <source>
        <dbReference type="SAM" id="Phobius"/>
    </source>
</evidence>
<evidence type="ECO:0000256" key="6">
    <source>
        <dbReference type="ARBA" id="ARBA00022989"/>
    </source>
</evidence>
<evidence type="ECO:0000313" key="13">
    <source>
        <dbReference type="Proteomes" id="UP000828390"/>
    </source>
</evidence>
<feature type="region of interest" description="Disordered" evidence="8">
    <location>
        <begin position="330"/>
        <end position="364"/>
    </location>
</feature>
<evidence type="ECO:0000256" key="4">
    <source>
        <dbReference type="ARBA" id="ARBA00022692"/>
    </source>
</evidence>
<organism evidence="12 13">
    <name type="scientific">Dreissena polymorpha</name>
    <name type="common">Zebra mussel</name>
    <name type="synonym">Mytilus polymorpha</name>
    <dbReference type="NCBI Taxonomy" id="45954"/>
    <lineage>
        <taxon>Eukaryota</taxon>
        <taxon>Metazoa</taxon>
        <taxon>Spiralia</taxon>
        <taxon>Lophotrochozoa</taxon>
        <taxon>Mollusca</taxon>
        <taxon>Bivalvia</taxon>
        <taxon>Autobranchia</taxon>
        <taxon>Heteroconchia</taxon>
        <taxon>Euheterodonta</taxon>
        <taxon>Imparidentia</taxon>
        <taxon>Neoheterodontei</taxon>
        <taxon>Myida</taxon>
        <taxon>Dreissenoidea</taxon>
        <taxon>Dreissenidae</taxon>
        <taxon>Dreissena</taxon>
    </lineage>
</organism>
<protein>
    <recommendedName>
        <fullName evidence="14">Zinc transporter 1</fullName>
    </recommendedName>
</protein>
<evidence type="ECO:0000256" key="8">
    <source>
        <dbReference type="SAM" id="MobiDB-lite"/>
    </source>
</evidence>
<keyword evidence="7 9" id="KW-0472">Membrane</keyword>
<feature type="transmembrane region" description="Helical" evidence="9">
    <location>
        <begin position="193"/>
        <end position="215"/>
    </location>
</feature>
<evidence type="ECO:0000256" key="2">
    <source>
        <dbReference type="ARBA" id="ARBA00008873"/>
    </source>
</evidence>
<feature type="compositionally biased region" description="Acidic residues" evidence="8">
    <location>
        <begin position="137"/>
        <end position="147"/>
    </location>
</feature>
<reference evidence="12" key="1">
    <citation type="journal article" date="2019" name="bioRxiv">
        <title>The Genome of the Zebra Mussel, Dreissena polymorpha: A Resource for Invasive Species Research.</title>
        <authorList>
            <person name="McCartney M.A."/>
            <person name="Auch B."/>
            <person name="Kono T."/>
            <person name="Mallez S."/>
            <person name="Zhang Y."/>
            <person name="Obille A."/>
            <person name="Becker A."/>
            <person name="Abrahante J.E."/>
            <person name="Garbe J."/>
            <person name="Badalamenti J.P."/>
            <person name="Herman A."/>
            <person name="Mangelson H."/>
            <person name="Liachko I."/>
            <person name="Sullivan S."/>
            <person name="Sone E.D."/>
            <person name="Koren S."/>
            <person name="Silverstein K.A.T."/>
            <person name="Beckman K.B."/>
            <person name="Gohl D.M."/>
        </authorList>
    </citation>
    <scope>NUCLEOTIDE SEQUENCE</scope>
    <source>
        <strain evidence="12">Duluth1</strain>
        <tissue evidence="12">Whole animal</tissue>
    </source>
</reference>
<name>A0A9D4S0K0_DREPO</name>
<dbReference type="InterPro" id="IPR058533">
    <property type="entry name" value="Cation_efflux_TM"/>
</dbReference>
<feature type="compositionally biased region" description="Low complexity" evidence="8">
    <location>
        <begin position="331"/>
        <end position="349"/>
    </location>
</feature>
<gene>
    <name evidence="12" type="ORF">DPMN_010006</name>
</gene>
<dbReference type="Pfam" id="PF01545">
    <property type="entry name" value="Cation_efflux"/>
    <property type="match status" value="1"/>
</dbReference>
<dbReference type="AlphaFoldDB" id="A0A9D4S0K0"/>
<dbReference type="NCBIfam" id="TIGR01297">
    <property type="entry name" value="CDF"/>
    <property type="match status" value="1"/>
</dbReference>
<keyword evidence="13" id="KW-1185">Reference proteome</keyword>
<feature type="non-terminal residue" evidence="12">
    <location>
        <position position="1"/>
    </location>
</feature>
<evidence type="ECO:0000259" key="10">
    <source>
        <dbReference type="Pfam" id="PF01545"/>
    </source>
</evidence>